<dbReference type="InterPro" id="IPR006076">
    <property type="entry name" value="FAD-dep_OxRdtase"/>
</dbReference>
<dbReference type="Gene3D" id="3.50.50.60">
    <property type="entry name" value="FAD/NAD(P)-binding domain"/>
    <property type="match status" value="1"/>
</dbReference>
<dbReference type="InterPro" id="IPR036188">
    <property type="entry name" value="FAD/NAD-bd_sf"/>
</dbReference>
<dbReference type="RefSeq" id="WP_046504226.1">
    <property type="nucleotide sequence ID" value="NZ_LANI01000003.1"/>
</dbReference>
<dbReference type="EMBL" id="LANI01000003">
    <property type="protein sequence ID" value="KKJ77941.1"/>
    <property type="molecule type" value="Genomic_DNA"/>
</dbReference>
<reference evidence="3 4" key="1">
    <citation type="submission" date="2015-03" db="EMBL/GenBank/DDBJ databases">
        <title>Genome sequence of Kiloniella sp. P1-1, isolated from the gut microflora of Pacific white shrimp, Penaeus vannamei.</title>
        <authorList>
            <person name="Shao Z."/>
            <person name="Wang L."/>
            <person name="Li X."/>
        </authorList>
    </citation>
    <scope>NUCLEOTIDE SEQUENCE [LARGE SCALE GENOMIC DNA]</scope>
    <source>
        <strain evidence="3 4">P1-1</strain>
    </source>
</reference>
<gene>
    <name evidence="3" type="ORF">WH95_05860</name>
</gene>
<dbReference type="GO" id="GO:0016491">
    <property type="term" value="F:oxidoreductase activity"/>
    <property type="evidence" value="ECO:0007669"/>
    <property type="project" value="UniProtKB-KW"/>
</dbReference>
<keyword evidence="1" id="KW-0560">Oxidoreductase</keyword>
<dbReference type="AlphaFoldDB" id="A0A0M2R8D9"/>
<comment type="caution">
    <text evidence="3">The sequence shown here is derived from an EMBL/GenBank/DDBJ whole genome shotgun (WGS) entry which is preliminary data.</text>
</comment>
<dbReference type="Gene3D" id="3.30.9.10">
    <property type="entry name" value="D-Amino Acid Oxidase, subunit A, domain 2"/>
    <property type="match status" value="1"/>
</dbReference>
<protein>
    <recommendedName>
        <fullName evidence="2">FAD dependent oxidoreductase domain-containing protein</fullName>
    </recommendedName>
</protein>
<dbReference type="PANTHER" id="PTHR13847:SF287">
    <property type="entry name" value="FAD-DEPENDENT OXIDOREDUCTASE DOMAIN-CONTAINING PROTEIN 1"/>
    <property type="match status" value="1"/>
</dbReference>
<evidence type="ECO:0000256" key="1">
    <source>
        <dbReference type="ARBA" id="ARBA00023002"/>
    </source>
</evidence>
<organism evidence="3 4">
    <name type="scientific">Kiloniella litopenaei</name>
    <dbReference type="NCBI Taxonomy" id="1549748"/>
    <lineage>
        <taxon>Bacteria</taxon>
        <taxon>Pseudomonadati</taxon>
        <taxon>Pseudomonadota</taxon>
        <taxon>Alphaproteobacteria</taxon>
        <taxon>Rhodospirillales</taxon>
        <taxon>Kiloniellaceae</taxon>
        <taxon>Kiloniella</taxon>
    </lineage>
</organism>
<proteinExistence type="predicted"/>
<keyword evidence="4" id="KW-1185">Reference proteome</keyword>
<evidence type="ECO:0000313" key="3">
    <source>
        <dbReference type="EMBL" id="KKJ77941.1"/>
    </source>
</evidence>
<dbReference type="SUPFAM" id="SSF51905">
    <property type="entry name" value="FAD/NAD(P)-binding domain"/>
    <property type="match status" value="1"/>
</dbReference>
<evidence type="ECO:0000259" key="2">
    <source>
        <dbReference type="Pfam" id="PF01266"/>
    </source>
</evidence>
<sequence length="405" mass="43736">MDHASTVIIGGGVLGCSVAYHLAKRGVEDVLLLERQDLATAASCQAAGLMFQISSKPAVDVLNRRTFKVLPELEKITGEQLDFKAVGTLRVAENLESKASLERLYNRAVSEGIAAQKVNAGWRSKHLPWLRVKEDALTVHFSDEGYIDPYRLTYAYAKSAKSFGAQIKLGVNVSAIKAINGVVVGVETDQGFISCEKVIVAAGSWSNFLTLPLGCALPMIPTRSHFWIAAPESYFSDQQPMMVHADAGAYTRPEVGGLVLGVQEQSSRTFDYSDLPNDITSFAVTEEGGEWDALIEAEQRVSSFFPKLEGARFESYMAGLSAYTPDGHFLLGETKAVKGMFVAAGCCGSGVMASGGIGDSLAELMTEDKSSYDLNAFDPNRFGQVDPSSKEFQLLCAQARARKAK</sequence>
<name>A0A0M2R8D9_9PROT</name>
<evidence type="ECO:0000313" key="4">
    <source>
        <dbReference type="Proteomes" id="UP000034491"/>
    </source>
</evidence>
<dbReference type="PANTHER" id="PTHR13847">
    <property type="entry name" value="SARCOSINE DEHYDROGENASE-RELATED"/>
    <property type="match status" value="1"/>
</dbReference>
<accession>A0A0M2R8D9</accession>
<dbReference type="STRING" id="1549748.WH95_05860"/>
<dbReference type="Pfam" id="PF01266">
    <property type="entry name" value="DAO"/>
    <property type="match status" value="1"/>
</dbReference>
<dbReference type="OrthoDB" id="9804379at2"/>
<dbReference type="GO" id="GO:0005737">
    <property type="term" value="C:cytoplasm"/>
    <property type="evidence" value="ECO:0007669"/>
    <property type="project" value="TreeGrafter"/>
</dbReference>
<dbReference type="Proteomes" id="UP000034491">
    <property type="component" value="Unassembled WGS sequence"/>
</dbReference>
<feature type="domain" description="FAD dependent oxidoreductase" evidence="2">
    <location>
        <begin position="7"/>
        <end position="364"/>
    </location>
</feature>
<dbReference type="SUPFAM" id="SSF54373">
    <property type="entry name" value="FAD-linked reductases, C-terminal domain"/>
    <property type="match status" value="1"/>
</dbReference>